<accession>A0A9D3RM69</accession>
<feature type="transmembrane region" description="Helical" evidence="2">
    <location>
        <begin position="216"/>
        <end position="236"/>
    </location>
</feature>
<keyword evidence="2" id="KW-1133">Transmembrane helix</keyword>
<sequence length="339" mass="36543">MKMIHERSLGRLLSLLSFFLAIHLGSTSTRPPDPADNPHNTTGLTSATTPASKPNWKGTTATAVIHRPNQSMSATTTTMSLDSEQNGVSHNHTQNETVSKWNATIATTGSTHISAGTTSSNSTEDTEVPVDSELSLGLTTSSPVTKATTATTPPVNAASSSVATVKATNPPPMTPTTQRARVPGMVSPRNNPVLASTPESTTLGEPFNLKHSKKTMTIIFSSLVGVAALVILLYTLDRCKQKKTQYLHRPLYNNSEETVERFVPADDTLVISGGLYDGPRVYNPTMTTANEDEDFHCDQPPFPSRSTQFQLKLLKEEGERPPSYEASTCQSSPRMDQDA</sequence>
<dbReference type="Proteomes" id="UP001044222">
    <property type="component" value="Chromosome 14"/>
</dbReference>
<proteinExistence type="predicted"/>
<keyword evidence="5" id="KW-1185">Reference proteome</keyword>
<comment type="caution">
    <text evidence="4">The sequence shown here is derived from an EMBL/GenBank/DDBJ whole genome shotgun (WGS) entry which is preliminary data.</text>
</comment>
<feature type="compositionally biased region" description="Polar residues" evidence="1">
    <location>
        <begin position="325"/>
        <end position="339"/>
    </location>
</feature>
<feature type="signal peptide" evidence="3">
    <location>
        <begin position="1"/>
        <end position="29"/>
    </location>
</feature>
<evidence type="ECO:0000256" key="1">
    <source>
        <dbReference type="SAM" id="MobiDB-lite"/>
    </source>
</evidence>
<evidence type="ECO:0000313" key="5">
    <source>
        <dbReference type="Proteomes" id="UP001044222"/>
    </source>
</evidence>
<protein>
    <submittedName>
        <fullName evidence="4">Uncharacterized protein</fullName>
    </submittedName>
</protein>
<feature type="region of interest" description="Disordered" evidence="1">
    <location>
        <begin position="316"/>
        <end position="339"/>
    </location>
</feature>
<evidence type="ECO:0000313" key="4">
    <source>
        <dbReference type="EMBL" id="KAG5835365.1"/>
    </source>
</evidence>
<evidence type="ECO:0000256" key="2">
    <source>
        <dbReference type="SAM" id="Phobius"/>
    </source>
</evidence>
<evidence type="ECO:0000256" key="3">
    <source>
        <dbReference type="SAM" id="SignalP"/>
    </source>
</evidence>
<feature type="chain" id="PRO_5038438503" evidence="3">
    <location>
        <begin position="30"/>
        <end position="339"/>
    </location>
</feature>
<name>A0A9D3RM69_ANGAN</name>
<reference evidence="4" key="1">
    <citation type="submission" date="2021-01" db="EMBL/GenBank/DDBJ databases">
        <title>A chromosome-scale assembly of European eel, Anguilla anguilla.</title>
        <authorList>
            <person name="Henkel C."/>
            <person name="Jong-Raadsen S.A."/>
            <person name="Dufour S."/>
            <person name="Weltzien F.-A."/>
            <person name="Palstra A.P."/>
            <person name="Pelster B."/>
            <person name="Spaink H.P."/>
            <person name="Van Den Thillart G.E."/>
            <person name="Jansen H."/>
            <person name="Zahm M."/>
            <person name="Klopp C."/>
            <person name="Cedric C."/>
            <person name="Louis A."/>
            <person name="Berthelot C."/>
            <person name="Parey E."/>
            <person name="Roest Crollius H."/>
            <person name="Montfort J."/>
            <person name="Robinson-Rechavi M."/>
            <person name="Bucao C."/>
            <person name="Bouchez O."/>
            <person name="Gislard M."/>
            <person name="Lluch J."/>
            <person name="Milhes M."/>
            <person name="Lampietro C."/>
            <person name="Lopez Roques C."/>
            <person name="Donnadieu C."/>
            <person name="Braasch I."/>
            <person name="Desvignes T."/>
            <person name="Postlethwait J."/>
            <person name="Bobe J."/>
            <person name="Guiguen Y."/>
            <person name="Dirks R."/>
        </authorList>
    </citation>
    <scope>NUCLEOTIDE SEQUENCE</scope>
    <source>
        <strain evidence="4">Tag_6206</strain>
        <tissue evidence="4">Liver</tissue>
    </source>
</reference>
<feature type="region of interest" description="Disordered" evidence="1">
    <location>
        <begin position="28"/>
        <end position="57"/>
    </location>
</feature>
<feature type="compositionally biased region" description="Polar residues" evidence="1">
    <location>
        <begin position="38"/>
        <end position="57"/>
    </location>
</feature>
<keyword evidence="3" id="KW-0732">Signal</keyword>
<feature type="compositionally biased region" description="Low complexity" evidence="1">
    <location>
        <begin position="144"/>
        <end position="168"/>
    </location>
</feature>
<keyword evidence="2" id="KW-0472">Membrane</keyword>
<feature type="region of interest" description="Disordered" evidence="1">
    <location>
        <begin position="144"/>
        <end position="186"/>
    </location>
</feature>
<organism evidence="4 5">
    <name type="scientific">Anguilla anguilla</name>
    <name type="common">European freshwater eel</name>
    <name type="synonym">Muraena anguilla</name>
    <dbReference type="NCBI Taxonomy" id="7936"/>
    <lineage>
        <taxon>Eukaryota</taxon>
        <taxon>Metazoa</taxon>
        <taxon>Chordata</taxon>
        <taxon>Craniata</taxon>
        <taxon>Vertebrata</taxon>
        <taxon>Euteleostomi</taxon>
        <taxon>Actinopterygii</taxon>
        <taxon>Neopterygii</taxon>
        <taxon>Teleostei</taxon>
        <taxon>Anguilliformes</taxon>
        <taxon>Anguillidae</taxon>
        <taxon>Anguilla</taxon>
    </lineage>
</organism>
<dbReference type="AlphaFoldDB" id="A0A9D3RM69"/>
<gene>
    <name evidence="4" type="ORF">ANANG_G00243140</name>
</gene>
<dbReference type="EMBL" id="JAFIRN010000014">
    <property type="protein sequence ID" value="KAG5835365.1"/>
    <property type="molecule type" value="Genomic_DNA"/>
</dbReference>
<keyword evidence="2" id="KW-0812">Transmembrane</keyword>